<proteinExistence type="predicted"/>
<feature type="domain" description="AB hydrolase-1" evidence="1">
    <location>
        <begin position="38"/>
        <end position="292"/>
    </location>
</feature>
<gene>
    <name evidence="2" type="ORF">H2200_008712</name>
</gene>
<reference evidence="2" key="1">
    <citation type="submission" date="2022-10" db="EMBL/GenBank/DDBJ databases">
        <title>Culturing micro-colonial fungi from biological soil crusts in the Mojave desert and describing Neophaeococcomyces mojavensis, and introducing the new genera and species Taxawa tesnikishii.</title>
        <authorList>
            <person name="Kurbessoian T."/>
            <person name="Stajich J.E."/>
        </authorList>
    </citation>
    <scope>NUCLEOTIDE SEQUENCE</scope>
    <source>
        <strain evidence="2">TK_41</strain>
    </source>
</reference>
<evidence type="ECO:0000313" key="2">
    <source>
        <dbReference type="EMBL" id="KAJ9606704.1"/>
    </source>
</evidence>
<dbReference type="SUPFAM" id="SSF53474">
    <property type="entry name" value="alpha/beta-Hydrolases"/>
    <property type="match status" value="1"/>
</dbReference>
<sequence>MPMVMEPFLITLSNNAVLSGLASLPKRSSNSPQFYPLLVAVHGGTYSSEYFNASPSHSGGTISVQFGVPFVAIDRPGYRGSSALPSIPSDSSFFQEEGRYMHQYILPRLWEEYGQSSGASTIVLMGHSLGCSACIIAPALHSQEKEARYPLAGVVLSGRSITSRLTKSQGEAQLAEARRVGYVEYPPGVKDPIMFGDPNQGFATPELRRISEQITQRGLVGEFEDRRLQWDNYWTEYAKQVKVPVMAAIGEHDRLFEASQKDLYNLTSAFTASPKVETVFVAGAPHCLELSHWGTGWYARCFGFAIECATSAALA</sequence>
<evidence type="ECO:0000259" key="1">
    <source>
        <dbReference type="Pfam" id="PF12697"/>
    </source>
</evidence>
<dbReference type="Gene3D" id="3.40.50.1820">
    <property type="entry name" value="alpha/beta hydrolase"/>
    <property type="match status" value="1"/>
</dbReference>
<accession>A0AA38X4K0</accession>
<evidence type="ECO:0000313" key="3">
    <source>
        <dbReference type="Proteomes" id="UP001172673"/>
    </source>
</evidence>
<keyword evidence="3" id="KW-1185">Reference proteome</keyword>
<organism evidence="2 3">
    <name type="scientific">Cladophialophora chaetospira</name>
    <dbReference type="NCBI Taxonomy" id="386627"/>
    <lineage>
        <taxon>Eukaryota</taxon>
        <taxon>Fungi</taxon>
        <taxon>Dikarya</taxon>
        <taxon>Ascomycota</taxon>
        <taxon>Pezizomycotina</taxon>
        <taxon>Eurotiomycetes</taxon>
        <taxon>Chaetothyriomycetidae</taxon>
        <taxon>Chaetothyriales</taxon>
        <taxon>Herpotrichiellaceae</taxon>
        <taxon>Cladophialophora</taxon>
    </lineage>
</organism>
<protein>
    <recommendedName>
        <fullName evidence="1">AB hydrolase-1 domain-containing protein</fullName>
    </recommendedName>
</protein>
<comment type="caution">
    <text evidence="2">The sequence shown here is derived from an EMBL/GenBank/DDBJ whole genome shotgun (WGS) entry which is preliminary data.</text>
</comment>
<dbReference type="Proteomes" id="UP001172673">
    <property type="component" value="Unassembled WGS sequence"/>
</dbReference>
<dbReference type="AlphaFoldDB" id="A0AA38X4K0"/>
<name>A0AA38X4K0_9EURO</name>
<dbReference type="Pfam" id="PF12697">
    <property type="entry name" value="Abhydrolase_6"/>
    <property type="match status" value="1"/>
</dbReference>
<dbReference type="InterPro" id="IPR029058">
    <property type="entry name" value="AB_hydrolase_fold"/>
</dbReference>
<dbReference type="InterPro" id="IPR000073">
    <property type="entry name" value="AB_hydrolase_1"/>
</dbReference>
<dbReference type="EMBL" id="JAPDRK010000013">
    <property type="protein sequence ID" value="KAJ9606704.1"/>
    <property type="molecule type" value="Genomic_DNA"/>
</dbReference>